<sequence>MIWKSHVSYLGKAADILVAAGHDVTTLLMPVEEGLTDKGTKLAKTITLGESEGVKDAAKKVSNFKTSLWTQNIGNPIQFFEVAAFFRDICKESCKNVINNDTLTEYKMRKSIKLIVLLFCCVHVINTVKVLFIVPQIWKSHVSYLGKAADILVAAGHDVTTLLMPVEEGLIDKGTKLAKTITLGESEGVKDAAKKVSNFKTSLWTQNIGNPIQFFEVAAFFRDICKESCKNVINNDTLTEYVKAQKFEIAIVHSFDACSLGLIKLYEIESHITTFAGGIIPNQYQYYGLTYPVAQVPVLTSGYADTEMGFGNRFKNAMNYFFNTHFGYQGIVSINEIFEEKFGKGFVDIGKQISDATFHVSNADPYLSFSHPLLHKIVEVGGFTLGNHKVLENKWDAILNKRKYNVLISYGSNAQSIHMPIQMKNAFLAAFKKFSDVNFIWKYETPSDGTAKNLDNVHLVEWLPQNDLLNDGRIDAFITHGGLNSISEAAHAGVKLIVTPLFADQFLNAKIVSNKVKIGVTLTREDAEVPELLFDALTKILKPDSEISTHSLQLKEMIKNRPLNNKEVFIKHVEFAARFKNLNLNMEGRDMPLYQYLLLDVILLIVIVLAIVLGSLLFVVLIIYRCCVGKKQVQPSKKSN</sequence>
<proteinExistence type="predicted"/>
<reference evidence="2" key="1">
    <citation type="submission" date="2016-11" db="UniProtKB">
        <authorList>
            <consortium name="WormBaseParasite"/>
        </authorList>
    </citation>
    <scope>IDENTIFICATION</scope>
    <source>
        <strain evidence="2">KR3021</strain>
    </source>
</reference>
<name>A0AC35TJE4_9BILA</name>
<dbReference type="Proteomes" id="UP000095286">
    <property type="component" value="Unplaced"/>
</dbReference>
<dbReference type="WBParaSite" id="RSKR_0000127600.1">
    <property type="protein sequence ID" value="RSKR_0000127600.1"/>
    <property type="gene ID" value="RSKR_0000127600"/>
</dbReference>
<accession>A0AC35TJE4</accession>
<organism evidence="1 2">
    <name type="scientific">Rhabditophanes sp. KR3021</name>
    <dbReference type="NCBI Taxonomy" id="114890"/>
    <lineage>
        <taxon>Eukaryota</taxon>
        <taxon>Metazoa</taxon>
        <taxon>Ecdysozoa</taxon>
        <taxon>Nematoda</taxon>
        <taxon>Chromadorea</taxon>
        <taxon>Rhabditida</taxon>
        <taxon>Tylenchina</taxon>
        <taxon>Panagrolaimomorpha</taxon>
        <taxon>Strongyloidoidea</taxon>
        <taxon>Alloionematidae</taxon>
        <taxon>Rhabditophanes</taxon>
    </lineage>
</organism>
<evidence type="ECO:0000313" key="2">
    <source>
        <dbReference type="WBParaSite" id="RSKR_0000127600.1"/>
    </source>
</evidence>
<evidence type="ECO:0000313" key="1">
    <source>
        <dbReference type="Proteomes" id="UP000095286"/>
    </source>
</evidence>
<protein>
    <submittedName>
        <fullName evidence="2">Glucuronosyltransferase</fullName>
    </submittedName>
</protein>